<organism evidence="13 14">
    <name type="scientific">Schistosoma haematobium</name>
    <name type="common">Blood fluke</name>
    <dbReference type="NCBI Taxonomy" id="6185"/>
    <lineage>
        <taxon>Eukaryota</taxon>
        <taxon>Metazoa</taxon>
        <taxon>Spiralia</taxon>
        <taxon>Lophotrochozoa</taxon>
        <taxon>Platyhelminthes</taxon>
        <taxon>Trematoda</taxon>
        <taxon>Digenea</taxon>
        <taxon>Strigeidida</taxon>
        <taxon>Schistosomatoidea</taxon>
        <taxon>Schistosomatidae</taxon>
        <taxon>Schistosoma</taxon>
    </lineage>
</organism>
<keyword evidence="7" id="KW-0804">Transcription</keyword>
<feature type="compositionally biased region" description="Basic residues" evidence="11">
    <location>
        <begin position="641"/>
        <end position="670"/>
    </location>
</feature>
<feature type="compositionally biased region" description="Polar residues" evidence="11">
    <location>
        <begin position="875"/>
        <end position="896"/>
    </location>
</feature>
<dbReference type="PANTHER" id="PTHR45970:SF2">
    <property type="entry name" value="AGAP004664-PA"/>
    <property type="match status" value="1"/>
</dbReference>
<proteinExistence type="inferred from homology"/>
<dbReference type="RefSeq" id="XP_051066340.1">
    <property type="nucleotide sequence ID" value="XM_051215806.1"/>
</dbReference>
<dbReference type="GO" id="GO:0000981">
    <property type="term" value="F:DNA-binding transcription factor activity, RNA polymerase II-specific"/>
    <property type="evidence" value="ECO:0007669"/>
    <property type="project" value="InterPro"/>
</dbReference>
<keyword evidence="3" id="KW-0217">Developmental protein</keyword>
<dbReference type="PANTHER" id="PTHR45970">
    <property type="entry name" value="AGAP004664-PA"/>
    <property type="match status" value="1"/>
</dbReference>
<keyword evidence="5 9" id="KW-0238">DNA-binding</keyword>
<accession>A0A922IM99</accession>
<evidence type="ECO:0000256" key="7">
    <source>
        <dbReference type="ARBA" id="ARBA00023163"/>
    </source>
</evidence>
<dbReference type="Proteomes" id="UP000471633">
    <property type="component" value="Unassembled WGS sequence"/>
</dbReference>
<reference evidence="13" key="3">
    <citation type="submission" date="2021-06" db="EMBL/GenBank/DDBJ databases">
        <title>Chromosome-level genome assembly for S. haematobium.</title>
        <authorList>
            <person name="Stroehlein A.J."/>
        </authorList>
    </citation>
    <scope>NUCLEOTIDE SEQUENCE</scope>
</reference>
<feature type="DNA-binding region" description="Homeobox" evidence="9">
    <location>
        <begin position="814"/>
        <end position="873"/>
    </location>
</feature>
<feature type="compositionally biased region" description="Polar residues" evidence="11">
    <location>
        <begin position="282"/>
        <end position="293"/>
    </location>
</feature>
<dbReference type="GO" id="GO:0000978">
    <property type="term" value="F:RNA polymerase II cis-regulatory region sequence-specific DNA binding"/>
    <property type="evidence" value="ECO:0007669"/>
    <property type="project" value="TreeGrafter"/>
</dbReference>
<dbReference type="PROSITE" id="PS50071">
    <property type="entry name" value="HOMEOBOX_2"/>
    <property type="match status" value="1"/>
</dbReference>
<dbReference type="GeneID" id="24597149"/>
<reference evidence="13" key="1">
    <citation type="journal article" date="2012" name="Nat. Genet.">
        <title>Whole-genome sequence of Schistosoma haematobium.</title>
        <authorList>
            <person name="Young N.D."/>
            <person name="Jex A.R."/>
            <person name="Li B."/>
            <person name="Liu S."/>
            <person name="Yang L."/>
            <person name="Xiong Z."/>
            <person name="Li Y."/>
            <person name="Cantacessi C."/>
            <person name="Hall R.S."/>
            <person name="Xu X."/>
            <person name="Chen F."/>
            <person name="Wu X."/>
            <person name="Zerlotini A."/>
            <person name="Oliveira G."/>
            <person name="Hofmann A."/>
            <person name="Zhang G."/>
            <person name="Fang X."/>
            <person name="Kang Y."/>
            <person name="Campbell B.E."/>
            <person name="Loukas A."/>
            <person name="Ranganathan S."/>
            <person name="Rollinson D."/>
            <person name="Rinaldi G."/>
            <person name="Brindley P.J."/>
            <person name="Yang H."/>
            <person name="Wang J."/>
            <person name="Wang J."/>
            <person name="Gasser R.B."/>
        </authorList>
    </citation>
    <scope>NUCLEOTIDE SEQUENCE</scope>
</reference>
<protein>
    <recommendedName>
        <fullName evidence="12">Homeobox domain-containing protein</fullName>
    </recommendedName>
</protein>
<dbReference type="SUPFAM" id="SSF46689">
    <property type="entry name" value="Homeodomain-like"/>
    <property type="match status" value="1"/>
</dbReference>
<dbReference type="EMBL" id="AMPZ03000005">
    <property type="protein sequence ID" value="KAH9582920.1"/>
    <property type="molecule type" value="Genomic_DNA"/>
</dbReference>
<feature type="compositionally biased region" description="Polar residues" evidence="11">
    <location>
        <begin position="1414"/>
        <end position="1425"/>
    </location>
</feature>
<reference evidence="13" key="2">
    <citation type="journal article" date="2019" name="Gigascience">
        <title>High-quality Schistosoma haematobium genome achieved by single-molecule and long-range sequencing.</title>
        <authorList>
            <person name="Stroehlein A.J."/>
            <person name="Korhonen P.K."/>
            <person name="Chong T.M."/>
            <person name="Lim Y.L."/>
            <person name="Chan K.G."/>
            <person name="Webster B."/>
            <person name="Rollinson D."/>
            <person name="Brindley P.J."/>
            <person name="Gasser R.B."/>
            <person name="Young N.D."/>
        </authorList>
    </citation>
    <scope>NUCLEOTIDE SEQUENCE</scope>
</reference>
<evidence type="ECO:0000256" key="5">
    <source>
        <dbReference type="ARBA" id="ARBA00023125"/>
    </source>
</evidence>
<dbReference type="CDD" id="cd00086">
    <property type="entry name" value="homeodomain"/>
    <property type="match status" value="1"/>
</dbReference>
<comment type="caution">
    <text evidence="13">The sequence shown here is derived from an EMBL/GenBank/DDBJ whole genome shotgun (WGS) entry which is preliminary data.</text>
</comment>
<evidence type="ECO:0000256" key="8">
    <source>
        <dbReference type="ARBA" id="ARBA00023242"/>
    </source>
</evidence>
<evidence type="ECO:0000256" key="6">
    <source>
        <dbReference type="ARBA" id="ARBA00023155"/>
    </source>
</evidence>
<feature type="region of interest" description="Disordered" evidence="11">
    <location>
        <begin position="909"/>
        <end position="959"/>
    </location>
</feature>
<dbReference type="CTD" id="24597149"/>
<dbReference type="GO" id="GO:0009952">
    <property type="term" value="P:anterior/posterior pattern specification"/>
    <property type="evidence" value="ECO:0007669"/>
    <property type="project" value="TreeGrafter"/>
</dbReference>
<reference evidence="13" key="4">
    <citation type="journal article" date="2022" name="PLoS Pathog.">
        <title>Chromosome-level genome of Schistosoma haematobium underpins genome-wide explorations of molecular variation.</title>
        <authorList>
            <person name="Stroehlein A.J."/>
            <person name="Korhonen P.K."/>
            <person name="Lee V.V."/>
            <person name="Ralph S.A."/>
            <person name="Mentink-Kane M."/>
            <person name="You H."/>
            <person name="McManus D.P."/>
            <person name="Tchuente L.T."/>
            <person name="Stothard J.R."/>
            <person name="Kaur P."/>
            <person name="Dudchenko O."/>
            <person name="Aiden E.L."/>
            <person name="Yang B."/>
            <person name="Yang H."/>
            <person name="Emery A.M."/>
            <person name="Webster B.L."/>
            <person name="Brindley P.J."/>
            <person name="Rollinson D."/>
            <person name="Chang B.C.H."/>
            <person name="Gasser R.B."/>
            <person name="Young N.D."/>
        </authorList>
    </citation>
    <scope>NUCLEOTIDE SEQUENCE</scope>
</reference>
<feature type="region of interest" description="Disordered" evidence="11">
    <location>
        <begin position="629"/>
        <end position="690"/>
    </location>
</feature>
<evidence type="ECO:0000259" key="12">
    <source>
        <dbReference type="PROSITE" id="PS50071"/>
    </source>
</evidence>
<feature type="compositionally biased region" description="Acidic residues" evidence="11">
    <location>
        <begin position="909"/>
        <end position="944"/>
    </location>
</feature>
<dbReference type="GO" id="GO:0005634">
    <property type="term" value="C:nucleus"/>
    <property type="evidence" value="ECO:0007669"/>
    <property type="project" value="UniProtKB-SubCell"/>
</dbReference>
<evidence type="ECO:0000256" key="11">
    <source>
        <dbReference type="SAM" id="MobiDB-lite"/>
    </source>
</evidence>
<evidence type="ECO:0000256" key="1">
    <source>
        <dbReference type="ARBA" id="ARBA00004123"/>
    </source>
</evidence>
<evidence type="ECO:0000256" key="2">
    <source>
        <dbReference type="ARBA" id="ARBA00006317"/>
    </source>
</evidence>
<dbReference type="InterPro" id="IPR017112">
    <property type="entry name" value="HXA9/HXB9/HXC9"/>
</dbReference>
<feature type="region of interest" description="Disordered" evidence="11">
    <location>
        <begin position="282"/>
        <end position="306"/>
    </location>
</feature>
<comment type="subcellular location">
    <subcellularLocation>
        <location evidence="1 9 10">Nucleus</location>
    </subcellularLocation>
</comment>
<evidence type="ECO:0000313" key="14">
    <source>
        <dbReference type="Proteomes" id="UP000471633"/>
    </source>
</evidence>
<keyword evidence="4" id="KW-0805">Transcription regulation</keyword>
<name>A0A922IM99_SCHHA</name>
<evidence type="ECO:0000256" key="4">
    <source>
        <dbReference type="ARBA" id="ARBA00023015"/>
    </source>
</evidence>
<dbReference type="SMART" id="SM00389">
    <property type="entry name" value="HOX"/>
    <property type="match status" value="1"/>
</dbReference>
<evidence type="ECO:0000256" key="9">
    <source>
        <dbReference type="PROSITE-ProRule" id="PRU00108"/>
    </source>
</evidence>
<dbReference type="InterPro" id="IPR001356">
    <property type="entry name" value="HD"/>
</dbReference>
<feature type="domain" description="Homeobox" evidence="12">
    <location>
        <begin position="812"/>
        <end position="872"/>
    </location>
</feature>
<gene>
    <name evidence="13" type="ORF">MS3_00007518</name>
</gene>
<evidence type="ECO:0000313" key="13">
    <source>
        <dbReference type="EMBL" id="KAH9582920.1"/>
    </source>
</evidence>
<dbReference type="Pfam" id="PF00046">
    <property type="entry name" value="Homeodomain"/>
    <property type="match status" value="1"/>
</dbReference>
<keyword evidence="14" id="KW-1185">Reference proteome</keyword>
<dbReference type="GO" id="GO:0009954">
    <property type="term" value="P:proximal/distal pattern formation"/>
    <property type="evidence" value="ECO:0007669"/>
    <property type="project" value="TreeGrafter"/>
</dbReference>
<keyword evidence="6 9" id="KW-0371">Homeobox</keyword>
<keyword evidence="8 9" id="KW-0539">Nucleus</keyword>
<feature type="compositionally biased region" description="Basic and acidic residues" evidence="11">
    <location>
        <begin position="945"/>
        <end position="959"/>
    </location>
</feature>
<comment type="similarity">
    <text evidence="2">Belongs to the Abd-B homeobox family.</text>
</comment>
<evidence type="ECO:0000256" key="10">
    <source>
        <dbReference type="RuleBase" id="RU000682"/>
    </source>
</evidence>
<dbReference type="InterPro" id="IPR017970">
    <property type="entry name" value="Homeobox_CS"/>
</dbReference>
<sequence length="1687" mass="189429">MELQTIGPITLDSSNCTDLRRGQRDYQPTTVTQKANLNTCNPSSTACEFYDLSTTQQIETRQMEINRNYNNNNTILEKIKYNYQASSTFSAPNPSSPKLPPSIFHCTSNTTKASSITSISPPPPTANNNSNINVMNAPKSSPILLTNNRLSELISNCYEQPTANLSVDCSNEQISLTNTENFPSNTLNTFVNNKINKSNQKDNEAIYYDHVSLNKYLNENKDSVQSTFLNLPTATLSHSTNITCSTSISSSSSSMIELFSTMKEPMKTNNISTLNNLQQSARKISSRTPSPSVLTEHELNNNPNNEQYLSSEIEHSKLSNSVENRIKSSNILNNDINFYNNTNQSSLNSQRNSELNVNLSTNDSLLIIKSSSSSTSSSSLLSLISTSIPSVTPSISSTSSSMYQLNSVINMNEPTCDRHDLYHNESIPIMPFACTTITETVSTTTCSNLSSVDFPVCSTLPNSSCITTVNSMLPTLSTSIIDHSINNNNLCQMNKFNLYHLQNPYLLTSLESSKFSIQSHLEQFPVNPINFVTTCSTNVTFSTNTTNTVINTNTNSNNNNINGNNSGNSDDDDDDNDCVSGDGGQRGGDSDSNSVIQLYQQQSTGVLSRFPTPLTLMYETMNNKTSIMNNFPISPSAPTFPHHHNHHQNQHHHHQHVHHPSHLQHQHHHPYQPPPPQQQHQLNRYHTNNPCLNNLPMKLSTFNLISSSSSSSSSSPSITTTQPSSMFSSLLLTTDTTIDTMTTTTKPTVITNGTLTPTNLQSTYFPYSFVSNHMITNSNNNSINNANNNLMDRINTVCDEYLPSDCRSSGGIRSRKKRKPYTRYQTMVLENEFMGNAYITRQKRWEISCKLHLTERQVKVWFQNRRMKKKKLQSRNHNPTGNNNGITSSLSETGNDITGKESVECMLEDGDDDEEDDEDGQIEDDEDDEEEEEEDNEGEEVGEDEEKKEIEGNHHHPHEQQYNRIINNFDSHRHHYSNNNNNNEMNLKGQLKQIAFMKKIDKTSDSTIEEYDEDSVRSEKLKIEHEFLNLSSDIYSNASSYFIESINDYEGSHPSITDVSNNNDNNNNNNNKLYNRTKFNKFSHELFPPFYYNSSIENNLMNSEFNFNPVNMNRDLLFDPLKESLRNQLVNPSQSKHLSSHMGWPLVSNNNNNNNIIKEYNMNLSSPSLSTSIPTIRTSTESTNHFTRLSSSPKSDLQTDYHPICSMFNSSFHPTIDLKSTYLTSNRRLQQRDDAHHNHLHKQHCLNINQSEICDFIHSNGSSRENDSILKTCPTESYSQKSLNCSENFNTLPQMNPHILYDSNESTVDLTTNTVITTNINTPTSIGVPSRSRMNIMNYNLNPFTVNDSDYYMGPVESNHSYTFNLDCSPISHYSFLPTLTTTSALGTQLTTCWPPISTSTTNKFLSPPPGSYPLQSTNPDTEVSATVSDDIDQSSESFSSSIDHEVSFRKNIFHSLKSSTADQHNCELDQSNLSYLPTSMNVYNPFSKGSHNSNQLNFSESNDSCTFSTYTSQLNSSCNMNANETINPYLPETDFHLITDRGQDDHSIKRNPSLTQYSLPSSTNLSPLHQLNNVFNQVNHSDFNSMFYSPYLHNSNSFGYSIAGHDMLTITDSYNPNVLSNLTQSINQSFNQSPNITPVISSSSGTFTMNTTIHLSNLCNTTNINNVTLPFPMISTNTHSLDLSST</sequence>
<dbReference type="Gene3D" id="1.10.10.60">
    <property type="entry name" value="Homeodomain-like"/>
    <property type="match status" value="1"/>
</dbReference>
<evidence type="ECO:0000256" key="3">
    <source>
        <dbReference type="ARBA" id="ARBA00022473"/>
    </source>
</evidence>
<dbReference type="PROSITE" id="PS00027">
    <property type="entry name" value="HOMEOBOX_1"/>
    <property type="match status" value="1"/>
</dbReference>
<feature type="region of interest" description="Disordered" evidence="11">
    <location>
        <begin position="552"/>
        <end position="593"/>
    </location>
</feature>
<feature type="region of interest" description="Disordered" evidence="11">
    <location>
        <begin position="1401"/>
        <end position="1425"/>
    </location>
</feature>
<feature type="compositionally biased region" description="Low complexity" evidence="11">
    <location>
        <begin position="552"/>
        <end position="568"/>
    </location>
</feature>
<feature type="region of interest" description="Disordered" evidence="11">
    <location>
        <begin position="866"/>
        <end position="896"/>
    </location>
</feature>
<dbReference type="InterPro" id="IPR009057">
    <property type="entry name" value="Homeodomain-like_sf"/>
</dbReference>